<dbReference type="EMBL" id="SMSI01000002">
    <property type="protein sequence ID" value="TDH35841.1"/>
    <property type="molecule type" value="Genomic_DNA"/>
</dbReference>
<keyword evidence="1 3" id="KW-0378">Hydrolase</keyword>
<organism evidence="3 4">
    <name type="scientific">Pseudohoeflea suaedae</name>
    <dbReference type="NCBI Taxonomy" id="877384"/>
    <lineage>
        <taxon>Bacteria</taxon>
        <taxon>Pseudomonadati</taxon>
        <taxon>Pseudomonadota</taxon>
        <taxon>Alphaproteobacteria</taxon>
        <taxon>Hyphomicrobiales</taxon>
        <taxon>Rhizobiaceae</taxon>
        <taxon>Pseudohoeflea</taxon>
    </lineage>
</organism>
<dbReference type="GO" id="GO:0016787">
    <property type="term" value="F:hydrolase activity"/>
    <property type="evidence" value="ECO:0007669"/>
    <property type="project" value="UniProtKB-KW"/>
</dbReference>
<comment type="caution">
    <text evidence="3">The sequence shown here is derived from an EMBL/GenBank/DDBJ whole genome shotgun (WGS) entry which is preliminary data.</text>
</comment>
<dbReference type="InterPro" id="IPR000073">
    <property type="entry name" value="AB_hydrolase_1"/>
</dbReference>
<evidence type="ECO:0000313" key="3">
    <source>
        <dbReference type="EMBL" id="TDH35841.1"/>
    </source>
</evidence>
<dbReference type="Proteomes" id="UP000295131">
    <property type="component" value="Unassembled WGS sequence"/>
</dbReference>
<proteinExistence type="predicted"/>
<dbReference type="SUPFAM" id="SSF53474">
    <property type="entry name" value="alpha/beta-Hydrolases"/>
    <property type="match status" value="1"/>
</dbReference>
<feature type="domain" description="AB hydrolase-1" evidence="2">
    <location>
        <begin position="46"/>
        <end position="288"/>
    </location>
</feature>
<dbReference type="OrthoDB" id="9791366at2"/>
<dbReference type="PANTHER" id="PTHR46118:SF4">
    <property type="entry name" value="PROTEIN ABHD11"/>
    <property type="match status" value="1"/>
</dbReference>
<reference evidence="3 4" key="1">
    <citation type="journal article" date="2013" name="Int. J. Syst. Evol. Microbiol.">
        <title>Hoeflea suaedae sp. nov., an endophytic bacterium isolated from the root of the halophyte Suaeda maritima.</title>
        <authorList>
            <person name="Chung E.J."/>
            <person name="Park J.A."/>
            <person name="Pramanik P."/>
            <person name="Bibi F."/>
            <person name="Jeon C.O."/>
            <person name="Chung Y.R."/>
        </authorList>
    </citation>
    <scope>NUCLEOTIDE SEQUENCE [LARGE SCALE GENOMIC DNA]</scope>
    <source>
        <strain evidence="3 4">YC6898</strain>
    </source>
</reference>
<evidence type="ECO:0000313" key="4">
    <source>
        <dbReference type="Proteomes" id="UP000295131"/>
    </source>
</evidence>
<sequence length="315" mass="34354">MTAPTQTEKATTADGYEDVFFSAPDGLKLHARDYGRAKPGTHDRFPLICLPGLSRNAADFHDIALKVAGDAEAPRRVVSFDYRGRGQSEWAKDPEDYNVMTEAEDVLAGMAALGIEHAIFLGTSRGGLIMHVLAATRPGVIAAGILNDIGPVIEGTGLAQIKTYLTRATRPISFSDAARVQKEVHGKAFPALQDDDWLDFAHAIYVEDKKKRLVGNYDPKLLTPLKNMDFSSPLPTMWPQFEALAAKRPLLVIRGENSSLLSEDTVSEMQGLAPHIETHTALGQGHAPILHLGSLPGLIRNFLDRCDRRFTHPAG</sequence>
<evidence type="ECO:0000256" key="1">
    <source>
        <dbReference type="ARBA" id="ARBA00022801"/>
    </source>
</evidence>
<dbReference type="InterPro" id="IPR029058">
    <property type="entry name" value="AB_hydrolase_fold"/>
</dbReference>
<dbReference type="RefSeq" id="WP_133284541.1">
    <property type="nucleotide sequence ID" value="NZ_SMSI01000002.1"/>
</dbReference>
<keyword evidence="4" id="KW-1185">Reference proteome</keyword>
<dbReference type="Pfam" id="PF00561">
    <property type="entry name" value="Abhydrolase_1"/>
    <property type="match status" value="1"/>
</dbReference>
<gene>
    <name evidence="3" type="ORF">E2A64_10995</name>
</gene>
<protein>
    <submittedName>
        <fullName evidence="3">Alpha/beta hydrolase</fullName>
    </submittedName>
</protein>
<dbReference type="Gene3D" id="3.40.50.1820">
    <property type="entry name" value="alpha/beta hydrolase"/>
    <property type="match status" value="1"/>
</dbReference>
<evidence type="ECO:0000259" key="2">
    <source>
        <dbReference type="Pfam" id="PF00561"/>
    </source>
</evidence>
<accession>A0A4R5PJJ2</accession>
<name>A0A4R5PJJ2_9HYPH</name>
<dbReference type="AlphaFoldDB" id="A0A4R5PJJ2"/>
<dbReference type="PANTHER" id="PTHR46118">
    <property type="entry name" value="PROTEIN ABHD11"/>
    <property type="match status" value="1"/>
</dbReference>